<gene>
    <name evidence="2" type="ORF">ATK36_5753</name>
</gene>
<protein>
    <submittedName>
        <fullName evidence="2">Uncharacterized protein</fullName>
    </submittedName>
</protein>
<evidence type="ECO:0000313" key="3">
    <source>
        <dbReference type="Proteomes" id="UP000243542"/>
    </source>
</evidence>
<feature type="compositionally biased region" description="Basic and acidic residues" evidence="1">
    <location>
        <begin position="62"/>
        <end position="77"/>
    </location>
</feature>
<comment type="caution">
    <text evidence="2">The sequence shown here is derived from an EMBL/GenBank/DDBJ whole genome shotgun (WGS) entry which is preliminary data.</text>
</comment>
<feature type="region of interest" description="Disordered" evidence="1">
    <location>
        <begin position="1"/>
        <end position="81"/>
    </location>
</feature>
<proteinExistence type="predicted"/>
<organism evidence="2 3">
    <name type="scientific">Amycolatopsis sulphurea</name>
    <dbReference type="NCBI Taxonomy" id="76022"/>
    <lineage>
        <taxon>Bacteria</taxon>
        <taxon>Bacillati</taxon>
        <taxon>Actinomycetota</taxon>
        <taxon>Actinomycetes</taxon>
        <taxon>Pseudonocardiales</taxon>
        <taxon>Pseudonocardiaceae</taxon>
        <taxon>Amycolatopsis</taxon>
    </lineage>
</organism>
<feature type="compositionally biased region" description="Low complexity" evidence="1">
    <location>
        <begin position="46"/>
        <end position="56"/>
    </location>
</feature>
<evidence type="ECO:0000313" key="2">
    <source>
        <dbReference type="EMBL" id="PFG50513.1"/>
    </source>
</evidence>
<dbReference type="EMBL" id="PDJK01000002">
    <property type="protein sequence ID" value="PFG50513.1"/>
    <property type="molecule type" value="Genomic_DNA"/>
</dbReference>
<reference evidence="2 3" key="1">
    <citation type="submission" date="2017-10" db="EMBL/GenBank/DDBJ databases">
        <title>Sequencing the genomes of 1000 actinobacteria strains.</title>
        <authorList>
            <person name="Klenk H.-P."/>
        </authorList>
    </citation>
    <scope>NUCLEOTIDE SEQUENCE [LARGE SCALE GENOMIC DNA]</scope>
    <source>
        <strain evidence="2 3">DSM 46092</strain>
    </source>
</reference>
<keyword evidence="3" id="KW-1185">Reference proteome</keyword>
<sequence length="110" mass="11660">MKPVPATSVKGPFTDSESVKGPFTAHREAPLDTADSASRGMPKPTAAGCASAAGAAHLTHRREKEAAVPRPNRNEQRRARRALARQAARIVFALALAAGRRDDLRPRGVG</sequence>
<dbReference type="Proteomes" id="UP000243542">
    <property type="component" value="Unassembled WGS sequence"/>
</dbReference>
<dbReference type="AlphaFoldDB" id="A0A2A9FHX2"/>
<evidence type="ECO:0000256" key="1">
    <source>
        <dbReference type="SAM" id="MobiDB-lite"/>
    </source>
</evidence>
<name>A0A2A9FHX2_9PSEU</name>
<accession>A0A2A9FHX2</accession>